<keyword evidence="8" id="KW-0028">Amino-acid biosynthesis</keyword>
<name>A0A382AH92_9ZZZZ</name>
<evidence type="ECO:0000259" key="15">
    <source>
        <dbReference type="Pfam" id="PF01634"/>
    </source>
</evidence>
<evidence type="ECO:0000256" key="6">
    <source>
        <dbReference type="ARBA" id="ARBA00020998"/>
    </source>
</evidence>
<organism evidence="16">
    <name type="scientific">marine metagenome</name>
    <dbReference type="NCBI Taxonomy" id="408172"/>
    <lineage>
        <taxon>unclassified sequences</taxon>
        <taxon>metagenomes</taxon>
        <taxon>ecological metagenomes</taxon>
    </lineage>
</organism>
<keyword evidence="13" id="KW-0368">Histidine biosynthesis</keyword>
<dbReference type="InterPro" id="IPR001348">
    <property type="entry name" value="ATP_PRibTrfase_HisG"/>
</dbReference>
<dbReference type="FunFam" id="3.40.190.10:FF:000008">
    <property type="entry name" value="ATP phosphoribosyltransferase"/>
    <property type="match status" value="1"/>
</dbReference>
<comment type="pathway">
    <text evidence="3">Amino-acid biosynthesis; L-histidine biosynthesis; L-histidine from 5-phospho-alpha-D-ribose 1-diphosphate: step 1/9.</text>
</comment>
<accession>A0A382AH92</accession>
<dbReference type="GO" id="GO:0005737">
    <property type="term" value="C:cytoplasm"/>
    <property type="evidence" value="ECO:0007669"/>
    <property type="project" value="UniProtKB-SubCell"/>
</dbReference>
<evidence type="ECO:0000256" key="12">
    <source>
        <dbReference type="ARBA" id="ARBA00022840"/>
    </source>
</evidence>
<evidence type="ECO:0000256" key="8">
    <source>
        <dbReference type="ARBA" id="ARBA00022605"/>
    </source>
</evidence>
<dbReference type="HAMAP" id="MF_01018">
    <property type="entry name" value="HisG_Short"/>
    <property type="match status" value="1"/>
</dbReference>
<sequence length="222" mass="24525">VLANDKLIFALPKGRILRDVMSLVNKVGIEPEAAFEDGDDRRLRFATNDPNIDIIRVRSIDMGTILSFGAAHFGIAGADVLTELDSREIYAPLDLKVGLCRMVVAEPIDLAGQDNPTRWSQIRVATKYPQITRRHFASRGVQAECIKLHGAIEIAPSLGLCRRIVDLVSTGETLRANGLVEVEQISVITSRLAINRTAMKTRPVEMTAWIDRFRGAVDDAYS</sequence>
<evidence type="ECO:0000256" key="7">
    <source>
        <dbReference type="ARBA" id="ARBA00022490"/>
    </source>
</evidence>
<comment type="function">
    <text evidence="14">Catalyzes the condensation of ATP and 5-phosphoribose 1-diphosphate to form N'-(5'-phosphoribosyl)-ATP (PR-ATP). Has a crucial role in the pathway because the rate of histidine biosynthesis seems to be controlled primarily by regulation of HisG enzymatic activity.</text>
</comment>
<protein>
    <recommendedName>
        <fullName evidence="6">ATP phosphoribosyltransferase</fullName>
        <ecNumber evidence="5">2.4.2.17</ecNumber>
    </recommendedName>
</protein>
<dbReference type="PANTHER" id="PTHR21403">
    <property type="entry name" value="ATP PHOSPHORIBOSYLTRANSFERASE ATP-PRTASE"/>
    <property type="match status" value="1"/>
</dbReference>
<dbReference type="Gene3D" id="3.40.190.10">
    <property type="entry name" value="Periplasmic binding protein-like II"/>
    <property type="match status" value="2"/>
</dbReference>
<feature type="domain" description="ATP phosphoribosyltransferase catalytic" evidence="15">
    <location>
        <begin position="58"/>
        <end position="214"/>
    </location>
</feature>
<evidence type="ECO:0000313" key="16">
    <source>
        <dbReference type="EMBL" id="SVB00878.1"/>
    </source>
</evidence>
<dbReference type="NCBIfam" id="TIGR00070">
    <property type="entry name" value="hisG"/>
    <property type="match status" value="1"/>
</dbReference>
<comment type="similarity">
    <text evidence="4">Belongs to the ATP phosphoribosyltransferase family. Short subfamily.</text>
</comment>
<evidence type="ECO:0000256" key="10">
    <source>
        <dbReference type="ARBA" id="ARBA00022679"/>
    </source>
</evidence>
<evidence type="ECO:0000256" key="4">
    <source>
        <dbReference type="ARBA" id="ARBA00009489"/>
    </source>
</evidence>
<dbReference type="GO" id="GO:0005524">
    <property type="term" value="F:ATP binding"/>
    <property type="evidence" value="ECO:0007669"/>
    <property type="project" value="UniProtKB-KW"/>
</dbReference>
<dbReference type="GO" id="GO:0003879">
    <property type="term" value="F:ATP phosphoribosyltransferase activity"/>
    <property type="evidence" value="ECO:0007669"/>
    <property type="project" value="UniProtKB-EC"/>
</dbReference>
<evidence type="ECO:0000256" key="5">
    <source>
        <dbReference type="ARBA" id="ARBA00011946"/>
    </source>
</evidence>
<dbReference type="SUPFAM" id="SSF53850">
    <property type="entry name" value="Periplasmic binding protein-like II"/>
    <property type="match status" value="1"/>
</dbReference>
<proteinExistence type="inferred from homology"/>
<gene>
    <name evidence="16" type="ORF">METZ01_LOCUS153732</name>
</gene>
<comment type="subcellular location">
    <subcellularLocation>
        <location evidence="2">Cytoplasm</location>
    </subcellularLocation>
</comment>
<evidence type="ECO:0000256" key="9">
    <source>
        <dbReference type="ARBA" id="ARBA00022676"/>
    </source>
</evidence>
<evidence type="ECO:0000256" key="13">
    <source>
        <dbReference type="ARBA" id="ARBA00023102"/>
    </source>
</evidence>
<dbReference type="Pfam" id="PF01634">
    <property type="entry name" value="HisG"/>
    <property type="match status" value="1"/>
</dbReference>
<evidence type="ECO:0000256" key="2">
    <source>
        <dbReference type="ARBA" id="ARBA00004496"/>
    </source>
</evidence>
<keyword evidence="10" id="KW-0808">Transferase</keyword>
<dbReference type="PANTHER" id="PTHR21403:SF8">
    <property type="entry name" value="ATP PHOSPHORIBOSYLTRANSFERASE"/>
    <property type="match status" value="1"/>
</dbReference>
<evidence type="ECO:0000256" key="11">
    <source>
        <dbReference type="ARBA" id="ARBA00022741"/>
    </source>
</evidence>
<keyword evidence="7" id="KW-0963">Cytoplasm</keyword>
<dbReference type="AlphaFoldDB" id="A0A382AH92"/>
<keyword evidence="11" id="KW-0547">Nucleotide-binding</keyword>
<reference evidence="16" key="1">
    <citation type="submission" date="2018-05" db="EMBL/GenBank/DDBJ databases">
        <authorList>
            <person name="Lanie J.A."/>
            <person name="Ng W.-L."/>
            <person name="Kazmierczak K.M."/>
            <person name="Andrzejewski T.M."/>
            <person name="Davidsen T.M."/>
            <person name="Wayne K.J."/>
            <person name="Tettelin H."/>
            <person name="Glass J.I."/>
            <person name="Rusch D."/>
            <person name="Podicherti R."/>
            <person name="Tsui H.-C.T."/>
            <person name="Winkler M.E."/>
        </authorList>
    </citation>
    <scope>NUCLEOTIDE SEQUENCE</scope>
</reference>
<dbReference type="CDD" id="cd13595">
    <property type="entry name" value="PBP2_HisGs"/>
    <property type="match status" value="1"/>
</dbReference>
<feature type="non-terminal residue" evidence="16">
    <location>
        <position position="1"/>
    </location>
</feature>
<dbReference type="InterPro" id="IPR013820">
    <property type="entry name" value="ATP_PRibTrfase_cat"/>
</dbReference>
<dbReference type="UniPathway" id="UPA00031">
    <property type="reaction ID" value="UER00006"/>
</dbReference>
<keyword evidence="9" id="KW-0328">Glycosyltransferase</keyword>
<dbReference type="GO" id="GO:0000105">
    <property type="term" value="P:L-histidine biosynthetic process"/>
    <property type="evidence" value="ECO:0007669"/>
    <property type="project" value="UniProtKB-UniPathway"/>
</dbReference>
<comment type="catalytic activity">
    <reaction evidence="1">
        <text>1-(5-phospho-beta-D-ribosyl)-ATP + diphosphate = 5-phospho-alpha-D-ribose 1-diphosphate + ATP</text>
        <dbReference type="Rhea" id="RHEA:18473"/>
        <dbReference type="ChEBI" id="CHEBI:30616"/>
        <dbReference type="ChEBI" id="CHEBI:33019"/>
        <dbReference type="ChEBI" id="CHEBI:58017"/>
        <dbReference type="ChEBI" id="CHEBI:73183"/>
        <dbReference type="EC" id="2.4.2.17"/>
    </reaction>
</comment>
<dbReference type="EC" id="2.4.2.17" evidence="5"/>
<evidence type="ECO:0000256" key="14">
    <source>
        <dbReference type="ARBA" id="ARBA00024861"/>
    </source>
</evidence>
<dbReference type="InterPro" id="IPR024893">
    <property type="entry name" value="ATP_PRibTrfase_HisG_short"/>
</dbReference>
<evidence type="ECO:0000256" key="3">
    <source>
        <dbReference type="ARBA" id="ARBA00004667"/>
    </source>
</evidence>
<keyword evidence="12" id="KW-0067">ATP-binding</keyword>
<evidence type="ECO:0000256" key="1">
    <source>
        <dbReference type="ARBA" id="ARBA00000915"/>
    </source>
</evidence>
<dbReference type="EMBL" id="UINC01025389">
    <property type="protein sequence ID" value="SVB00878.1"/>
    <property type="molecule type" value="Genomic_DNA"/>
</dbReference>